<dbReference type="Proteomes" id="UP000663836">
    <property type="component" value="Unassembled WGS sequence"/>
</dbReference>
<proteinExistence type="predicted"/>
<feature type="domain" description="SLC12A transporter C-terminal" evidence="5">
    <location>
        <begin position="127"/>
        <end position="253"/>
    </location>
</feature>
<keyword evidence="4" id="KW-0472">Membrane</keyword>
<evidence type="ECO:0000313" key="7">
    <source>
        <dbReference type="EMBL" id="CAF3818640.1"/>
    </source>
</evidence>
<evidence type="ECO:0000256" key="3">
    <source>
        <dbReference type="ARBA" id="ARBA00022989"/>
    </source>
</evidence>
<sequence>MRSILVRLVGASKIFQAVCRDMIYSRLKYFAVNNGKSNKPIRTYVLIYFVAVSFTAIDKENSLNISCFSNKFSYLLKIFVEINWGSSVQARAYRRAQDATHKLDNIQRHVKNFRPQILVLTGNPIYRPTLVDLCSLVTYGHSLMIMWKCDFSKTWLKNHTVKVFYQTVVALTVRQGVISLFQCVDKLRPNVVVLGFKNDWLIKAEAAIDYFNIIHDALHLKYGIGILRLKTGLDFSLFFCFESDSADDDNDDDDVDDDEESTIFNSLRVSISQNNNNINNT</sequence>
<evidence type="ECO:0000313" key="8">
    <source>
        <dbReference type="Proteomes" id="UP000663836"/>
    </source>
</evidence>
<dbReference type="GO" id="GO:1990573">
    <property type="term" value="P:potassium ion import across plasma membrane"/>
    <property type="evidence" value="ECO:0007669"/>
    <property type="project" value="TreeGrafter"/>
</dbReference>
<dbReference type="EMBL" id="CAJNOT010004265">
    <property type="protein sequence ID" value="CAF1424165.1"/>
    <property type="molecule type" value="Genomic_DNA"/>
</dbReference>
<dbReference type="GO" id="GO:0008511">
    <property type="term" value="F:sodium:potassium:chloride symporter activity"/>
    <property type="evidence" value="ECO:0007669"/>
    <property type="project" value="TreeGrafter"/>
</dbReference>
<dbReference type="InterPro" id="IPR004842">
    <property type="entry name" value="SLC12A_fam"/>
</dbReference>
<comment type="caution">
    <text evidence="7">The sequence shown here is derived from an EMBL/GenBank/DDBJ whole genome shotgun (WGS) entry which is preliminary data.</text>
</comment>
<dbReference type="GO" id="GO:0006884">
    <property type="term" value="P:cell volume homeostasis"/>
    <property type="evidence" value="ECO:0007669"/>
    <property type="project" value="TreeGrafter"/>
</dbReference>
<keyword evidence="2" id="KW-0812">Transmembrane</keyword>
<evidence type="ECO:0000256" key="2">
    <source>
        <dbReference type="ARBA" id="ARBA00022692"/>
    </source>
</evidence>
<evidence type="ECO:0000313" key="6">
    <source>
        <dbReference type="EMBL" id="CAF1424165.1"/>
    </source>
</evidence>
<evidence type="ECO:0000259" key="5">
    <source>
        <dbReference type="Pfam" id="PF03522"/>
    </source>
</evidence>
<comment type="subcellular location">
    <subcellularLocation>
        <location evidence="1">Membrane</location>
        <topology evidence="1">Multi-pass membrane protein</topology>
    </subcellularLocation>
</comment>
<dbReference type="GO" id="GO:0016020">
    <property type="term" value="C:membrane"/>
    <property type="evidence" value="ECO:0007669"/>
    <property type="project" value="UniProtKB-SubCell"/>
</dbReference>
<dbReference type="GO" id="GO:0055078">
    <property type="term" value="P:sodium ion homeostasis"/>
    <property type="evidence" value="ECO:0007669"/>
    <property type="project" value="TreeGrafter"/>
</dbReference>
<dbReference type="Proteomes" id="UP000663864">
    <property type="component" value="Unassembled WGS sequence"/>
</dbReference>
<dbReference type="PANTHER" id="PTHR11827:SF103">
    <property type="entry name" value="SODIUM CHLORIDE COTRANSPORTER 69, ISOFORM E"/>
    <property type="match status" value="1"/>
</dbReference>
<dbReference type="InterPro" id="IPR018491">
    <property type="entry name" value="SLC12_C"/>
</dbReference>
<protein>
    <recommendedName>
        <fullName evidence="5">SLC12A transporter C-terminal domain-containing protein</fullName>
    </recommendedName>
</protein>
<dbReference type="EMBL" id="CAJOBD010001630">
    <property type="protein sequence ID" value="CAF3818640.1"/>
    <property type="molecule type" value="Genomic_DNA"/>
</dbReference>
<organism evidence="7 8">
    <name type="scientific">Rotaria sordida</name>
    <dbReference type="NCBI Taxonomy" id="392033"/>
    <lineage>
        <taxon>Eukaryota</taxon>
        <taxon>Metazoa</taxon>
        <taxon>Spiralia</taxon>
        <taxon>Gnathifera</taxon>
        <taxon>Rotifera</taxon>
        <taxon>Eurotatoria</taxon>
        <taxon>Bdelloidea</taxon>
        <taxon>Philodinida</taxon>
        <taxon>Philodinidae</taxon>
        <taxon>Rotaria</taxon>
    </lineage>
</organism>
<name>A0A819CG27_9BILA</name>
<gene>
    <name evidence="7" type="ORF">JBS370_LOCUS16316</name>
    <name evidence="6" type="ORF">ZHD862_LOCUS34081</name>
</gene>
<dbReference type="GO" id="GO:0055075">
    <property type="term" value="P:potassium ion homeostasis"/>
    <property type="evidence" value="ECO:0007669"/>
    <property type="project" value="TreeGrafter"/>
</dbReference>
<accession>A0A819CG27</accession>
<dbReference type="PANTHER" id="PTHR11827">
    <property type="entry name" value="SOLUTE CARRIER FAMILY 12, CATION COTRANSPORTERS"/>
    <property type="match status" value="1"/>
</dbReference>
<dbReference type="GO" id="GO:0055064">
    <property type="term" value="P:chloride ion homeostasis"/>
    <property type="evidence" value="ECO:0007669"/>
    <property type="project" value="TreeGrafter"/>
</dbReference>
<evidence type="ECO:0000256" key="1">
    <source>
        <dbReference type="ARBA" id="ARBA00004141"/>
    </source>
</evidence>
<evidence type="ECO:0000256" key="4">
    <source>
        <dbReference type="ARBA" id="ARBA00023136"/>
    </source>
</evidence>
<dbReference type="Pfam" id="PF03522">
    <property type="entry name" value="SLC12"/>
    <property type="match status" value="1"/>
</dbReference>
<dbReference type="AlphaFoldDB" id="A0A819CG27"/>
<reference evidence="7" key="1">
    <citation type="submission" date="2021-02" db="EMBL/GenBank/DDBJ databases">
        <authorList>
            <person name="Nowell W R."/>
        </authorList>
    </citation>
    <scope>NUCLEOTIDE SEQUENCE</scope>
</reference>
<keyword evidence="3" id="KW-1133">Transmembrane helix</keyword>